<evidence type="ECO:0000256" key="3">
    <source>
        <dbReference type="ARBA" id="ARBA00022692"/>
    </source>
</evidence>
<keyword evidence="2" id="KW-1003">Cell membrane</keyword>
<dbReference type="PANTHER" id="PTHR30086">
    <property type="entry name" value="ARGININE EXPORTER PROTEIN ARGO"/>
    <property type="match status" value="1"/>
</dbReference>
<comment type="subcellular location">
    <subcellularLocation>
        <location evidence="1">Cell membrane</location>
        <topology evidence="1">Multi-pass membrane protein</topology>
    </subcellularLocation>
</comment>
<feature type="transmembrane region" description="Helical" evidence="6">
    <location>
        <begin position="20"/>
        <end position="44"/>
    </location>
</feature>
<protein>
    <recommendedName>
        <fullName evidence="9">Threonine efflux protein</fullName>
    </recommendedName>
</protein>
<feature type="transmembrane region" description="Helical" evidence="6">
    <location>
        <begin position="173"/>
        <end position="197"/>
    </location>
</feature>
<evidence type="ECO:0000256" key="1">
    <source>
        <dbReference type="ARBA" id="ARBA00004651"/>
    </source>
</evidence>
<evidence type="ECO:0000313" key="8">
    <source>
        <dbReference type="Proteomes" id="UP000217258"/>
    </source>
</evidence>
<name>A0ABN5C1E5_9GAMM</name>
<dbReference type="Proteomes" id="UP000217258">
    <property type="component" value="Chromosome I"/>
</dbReference>
<dbReference type="Pfam" id="PF01810">
    <property type="entry name" value="LysE"/>
    <property type="match status" value="1"/>
</dbReference>
<dbReference type="InterPro" id="IPR001123">
    <property type="entry name" value="LeuE-type"/>
</dbReference>
<evidence type="ECO:0000313" key="7">
    <source>
        <dbReference type="EMBL" id="ATC90044.1"/>
    </source>
</evidence>
<proteinExistence type="predicted"/>
<feature type="transmembrane region" description="Helical" evidence="6">
    <location>
        <begin position="139"/>
        <end position="161"/>
    </location>
</feature>
<evidence type="ECO:0000256" key="6">
    <source>
        <dbReference type="SAM" id="Phobius"/>
    </source>
</evidence>
<evidence type="ECO:0000256" key="4">
    <source>
        <dbReference type="ARBA" id="ARBA00022989"/>
    </source>
</evidence>
<dbReference type="PANTHER" id="PTHR30086:SF20">
    <property type="entry name" value="ARGININE EXPORTER PROTEIN ARGO-RELATED"/>
    <property type="match status" value="1"/>
</dbReference>
<evidence type="ECO:0000256" key="2">
    <source>
        <dbReference type="ARBA" id="ARBA00022475"/>
    </source>
</evidence>
<feature type="transmembrane region" description="Helical" evidence="6">
    <location>
        <begin position="65"/>
        <end position="88"/>
    </location>
</feature>
<dbReference type="PIRSF" id="PIRSF006324">
    <property type="entry name" value="LeuE"/>
    <property type="match status" value="1"/>
</dbReference>
<evidence type="ECO:0008006" key="9">
    <source>
        <dbReference type="Google" id="ProtNLM"/>
    </source>
</evidence>
<organism evidence="7 8">
    <name type="scientific">Pseudoalteromonas issachenkonii</name>
    <dbReference type="NCBI Taxonomy" id="152297"/>
    <lineage>
        <taxon>Bacteria</taxon>
        <taxon>Pseudomonadati</taxon>
        <taxon>Pseudomonadota</taxon>
        <taxon>Gammaproteobacteria</taxon>
        <taxon>Alteromonadales</taxon>
        <taxon>Pseudoalteromonadaceae</taxon>
        <taxon>Pseudoalteromonas</taxon>
    </lineage>
</organism>
<keyword evidence="4 6" id="KW-1133">Transmembrane helix</keyword>
<dbReference type="EMBL" id="CP011030">
    <property type="protein sequence ID" value="ATC90044.1"/>
    <property type="molecule type" value="Genomic_DNA"/>
</dbReference>
<evidence type="ECO:0000256" key="5">
    <source>
        <dbReference type="ARBA" id="ARBA00023136"/>
    </source>
</evidence>
<feature type="transmembrane region" description="Helical" evidence="6">
    <location>
        <begin position="100"/>
        <end position="118"/>
    </location>
</feature>
<reference evidence="7 8" key="1">
    <citation type="submission" date="2015-06" db="EMBL/GenBank/DDBJ databases">
        <authorList>
            <person name="Xie B.-B."/>
            <person name="Rong J.-C."/>
            <person name="Qin Q.-L."/>
            <person name="Zhang Y.-Z."/>
        </authorList>
    </citation>
    <scope>NUCLEOTIDE SEQUENCE [LARGE SCALE GENOMIC DNA]</scope>
    <source>
        <strain evidence="7 8">KMM 3549</strain>
    </source>
</reference>
<keyword evidence="3 6" id="KW-0812">Transmembrane</keyword>
<accession>A0ABN5C1E5</accession>
<keyword evidence="8" id="KW-1185">Reference proteome</keyword>
<keyword evidence="5 6" id="KW-0472">Membrane</keyword>
<gene>
    <name evidence="7" type="ORF">PISS_a1078</name>
</gene>
<sequence length="232" mass="25736">MPAFYFSHCLIKSLTTSFSYYLMINPDFLLSFLLASFLMAVAPGPSNAFLMAQTFANGRKAGMQSAFGFALGGVVHTFFAVIGLSAILKASETAYASVQYAGAAYLCYLGFMMLKGTFMPPSCEQSDKPHVTTNKNKNVMFQAMMTEVLNPKVALFFIAFIPQFVDPSLSSATFQLAFFGLLYPIFAFPIDCTYIYFGDKIAQFFRNHPNSQLWIDRFTGIVFIALAINLLL</sequence>